<dbReference type="HOGENOM" id="CLU_049343_0_2_1"/>
<protein>
    <submittedName>
        <fullName evidence="4">Aldolase</fullName>
    </submittedName>
</protein>
<dbReference type="RefSeq" id="XP_040629647.1">
    <property type="nucleotide sequence ID" value="XM_040768340.1"/>
</dbReference>
<gene>
    <name evidence="4" type="ORF">DACRYDRAFT_106812</name>
</gene>
<sequence>MPPSAPPPGIYVPTLTFFQPTQKQELDLQALTSHIARLAQARVQGIVLLHPIGEPHHLSRDERTHLLTHTQHFLSSIPAQLTLIVGCSAPSTWETIDLCEEAAALGGAYCLVNAPGGEDELGDSALEGYFFDVADQSPLPLLLSPSHALPLPLLQRLAQHPNIVSLLLTSPSLALQLSSTFPTKSFSPMATQSDALLPMLCAGAQGAILPLGNVAPEALVQIWESWNREDLPAAQALQRPLARCGAIERAGTRGVRAALSHVKGYGGWSRRPVLAPGEKEREEINRACEVLEGKGKSRPGMPNGVQH</sequence>
<evidence type="ECO:0000313" key="4">
    <source>
        <dbReference type="EMBL" id="EJU02753.1"/>
    </source>
</evidence>
<dbReference type="SMART" id="SM01130">
    <property type="entry name" value="DHDPS"/>
    <property type="match status" value="1"/>
</dbReference>
<evidence type="ECO:0000256" key="3">
    <source>
        <dbReference type="PIRSR" id="PIRSR001365-2"/>
    </source>
</evidence>
<dbReference type="CDD" id="cd00408">
    <property type="entry name" value="DHDPS-like"/>
    <property type="match status" value="1"/>
</dbReference>
<evidence type="ECO:0000256" key="2">
    <source>
        <dbReference type="PIRNR" id="PIRNR001365"/>
    </source>
</evidence>
<keyword evidence="1 2" id="KW-0456">Lyase</keyword>
<evidence type="ECO:0000313" key="5">
    <source>
        <dbReference type="Proteomes" id="UP000030653"/>
    </source>
</evidence>
<dbReference type="AlphaFoldDB" id="M5GDW6"/>
<dbReference type="STRING" id="1858805.M5GDW6"/>
<proteinExistence type="inferred from homology"/>
<dbReference type="PANTHER" id="PTHR12128">
    <property type="entry name" value="DIHYDRODIPICOLINATE SYNTHASE"/>
    <property type="match status" value="1"/>
</dbReference>
<name>M5GDW6_DACPD</name>
<dbReference type="PANTHER" id="PTHR12128:SF66">
    <property type="entry name" value="4-HYDROXY-2-OXOGLUTARATE ALDOLASE, MITOCHONDRIAL"/>
    <property type="match status" value="1"/>
</dbReference>
<organism evidence="4 5">
    <name type="scientific">Dacryopinax primogenitus (strain DJM 731)</name>
    <name type="common">Brown rot fungus</name>
    <dbReference type="NCBI Taxonomy" id="1858805"/>
    <lineage>
        <taxon>Eukaryota</taxon>
        <taxon>Fungi</taxon>
        <taxon>Dikarya</taxon>
        <taxon>Basidiomycota</taxon>
        <taxon>Agaricomycotina</taxon>
        <taxon>Dacrymycetes</taxon>
        <taxon>Dacrymycetales</taxon>
        <taxon>Dacrymycetaceae</taxon>
        <taxon>Dacryopinax</taxon>
    </lineage>
</organism>
<evidence type="ECO:0000256" key="1">
    <source>
        <dbReference type="ARBA" id="ARBA00023239"/>
    </source>
</evidence>
<dbReference type="PIRSF" id="PIRSF001365">
    <property type="entry name" value="DHDPS"/>
    <property type="match status" value="1"/>
</dbReference>
<dbReference type="InterPro" id="IPR002220">
    <property type="entry name" value="DapA-like"/>
</dbReference>
<dbReference type="OMA" id="INRACEV"/>
<dbReference type="GO" id="GO:0008840">
    <property type="term" value="F:4-hydroxy-tetrahydrodipicolinate synthase activity"/>
    <property type="evidence" value="ECO:0007669"/>
    <property type="project" value="TreeGrafter"/>
</dbReference>
<comment type="similarity">
    <text evidence="2">Belongs to the DapA family.</text>
</comment>
<keyword evidence="5" id="KW-1185">Reference proteome</keyword>
<reference evidence="4 5" key="1">
    <citation type="journal article" date="2012" name="Science">
        <title>The Paleozoic origin of enzymatic lignin decomposition reconstructed from 31 fungal genomes.</title>
        <authorList>
            <person name="Floudas D."/>
            <person name="Binder M."/>
            <person name="Riley R."/>
            <person name="Barry K."/>
            <person name="Blanchette R.A."/>
            <person name="Henrissat B."/>
            <person name="Martinez A.T."/>
            <person name="Otillar R."/>
            <person name="Spatafora J.W."/>
            <person name="Yadav J.S."/>
            <person name="Aerts A."/>
            <person name="Benoit I."/>
            <person name="Boyd A."/>
            <person name="Carlson A."/>
            <person name="Copeland A."/>
            <person name="Coutinho P.M."/>
            <person name="de Vries R.P."/>
            <person name="Ferreira P."/>
            <person name="Findley K."/>
            <person name="Foster B."/>
            <person name="Gaskell J."/>
            <person name="Glotzer D."/>
            <person name="Gorecki P."/>
            <person name="Heitman J."/>
            <person name="Hesse C."/>
            <person name="Hori C."/>
            <person name="Igarashi K."/>
            <person name="Jurgens J.A."/>
            <person name="Kallen N."/>
            <person name="Kersten P."/>
            <person name="Kohler A."/>
            <person name="Kuees U."/>
            <person name="Kumar T.K.A."/>
            <person name="Kuo A."/>
            <person name="LaButti K."/>
            <person name="Larrondo L.F."/>
            <person name="Lindquist E."/>
            <person name="Ling A."/>
            <person name="Lombard V."/>
            <person name="Lucas S."/>
            <person name="Lundell T."/>
            <person name="Martin R."/>
            <person name="McLaughlin D.J."/>
            <person name="Morgenstern I."/>
            <person name="Morin E."/>
            <person name="Murat C."/>
            <person name="Nagy L.G."/>
            <person name="Nolan M."/>
            <person name="Ohm R.A."/>
            <person name="Patyshakuliyeva A."/>
            <person name="Rokas A."/>
            <person name="Ruiz-Duenas F.J."/>
            <person name="Sabat G."/>
            <person name="Salamov A."/>
            <person name="Samejima M."/>
            <person name="Schmutz J."/>
            <person name="Slot J.C."/>
            <person name="St John F."/>
            <person name="Stenlid J."/>
            <person name="Sun H."/>
            <person name="Sun S."/>
            <person name="Syed K."/>
            <person name="Tsang A."/>
            <person name="Wiebenga A."/>
            <person name="Young D."/>
            <person name="Pisabarro A."/>
            <person name="Eastwood D.C."/>
            <person name="Martin F."/>
            <person name="Cullen D."/>
            <person name="Grigoriev I.V."/>
            <person name="Hibbett D.S."/>
        </authorList>
    </citation>
    <scope>NUCLEOTIDE SEQUENCE [LARGE SCALE GENOMIC DNA]</scope>
    <source>
        <strain evidence="4 5">DJM-731 SS1</strain>
    </source>
</reference>
<feature type="binding site" evidence="3">
    <location>
        <position position="208"/>
    </location>
    <ligand>
        <name>pyruvate</name>
        <dbReference type="ChEBI" id="CHEBI:15361"/>
    </ligand>
</feature>
<dbReference type="OrthoDB" id="191315at2759"/>
<dbReference type="Gene3D" id="3.20.20.70">
    <property type="entry name" value="Aldolase class I"/>
    <property type="match status" value="1"/>
</dbReference>
<dbReference type="InterPro" id="IPR013785">
    <property type="entry name" value="Aldolase_TIM"/>
</dbReference>
<dbReference type="EMBL" id="JH795861">
    <property type="protein sequence ID" value="EJU02753.1"/>
    <property type="molecule type" value="Genomic_DNA"/>
</dbReference>
<dbReference type="Pfam" id="PF00701">
    <property type="entry name" value="DHDPS"/>
    <property type="match status" value="1"/>
</dbReference>
<dbReference type="GeneID" id="63683402"/>
<dbReference type="SUPFAM" id="SSF51569">
    <property type="entry name" value="Aldolase"/>
    <property type="match status" value="1"/>
</dbReference>
<accession>M5GDW6</accession>
<dbReference type="Proteomes" id="UP000030653">
    <property type="component" value="Unassembled WGS sequence"/>
</dbReference>